<name>A0A0F9FQD1_9ZZZZ</name>
<dbReference type="Pfam" id="PF02518">
    <property type="entry name" value="HATPase_c"/>
    <property type="match status" value="1"/>
</dbReference>
<reference evidence="2" key="1">
    <citation type="journal article" date="2015" name="Nature">
        <title>Complex archaea that bridge the gap between prokaryotes and eukaryotes.</title>
        <authorList>
            <person name="Spang A."/>
            <person name="Saw J.H."/>
            <person name="Jorgensen S.L."/>
            <person name="Zaremba-Niedzwiedzka K."/>
            <person name="Martijn J."/>
            <person name="Lind A.E."/>
            <person name="van Eijk R."/>
            <person name="Schleper C."/>
            <person name="Guy L."/>
            <person name="Ettema T.J."/>
        </authorList>
    </citation>
    <scope>NUCLEOTIDE SEQUENCE</scope>
</reference>
<accession>A0A0F9FQD1</accession>
<dbReference type="EMBL" id="LAZR01022797">
    <property type="protein sequence ID" value="KKL80616.1"/>
    <property type="molecule type" value="Genomic_DNA"/>
</dbReference>
<dbReference type="InterPro" id="IPR036890">
    <property type="entry name" value="HATPase_C_sf"/>
</dbReference>
<dbReference type="Gene3D" id="3.30.565.10">
    <property type="entry name" value="Histidine kinase-like ATPase, C-terminal domain"/>
    <property type="match status" value="1"/>
</dbReference>
<protein>
    <recommendedName>
        <fullName evidence="1">Histidine kinase/HSP90-like ATPase domain-containing protein</fullName>
    </recommendedName>
</protein>
<proteinExistence type="predicted"/>
<dbReference type="SUPFAM" id="SSF55874">
    <property type="entry name" value="ATPase domain of HSP90 chaperone/DNA topoisomerase II/histidine kinase"/>
    <property type="match status" value="1"/>
</dbReference>
<dbReference type="AlphaFoldDB" id="A0A0F9FQD1"/>
<gene>
    <name evidence="2" type="ORF">LCGC14_2002970</name>
</gene>
<organism evidence="2">
    <name type="scientific">marine sediment metagenome</name>
    <dbReference type="NCBI Taxonomy" id="412755"/>
    <lineage>
        <taxon>unclassified sequences</taxon>
        <taxon>metagenomes</taxon>
        <taxon>ecological metagenomes</taxon>
    </lineage>
</organism>
<feature type="non-terminal residue" evidence="2">
    <location>
        <position position="1"/>
    </location>
</feature>
<feature type="domain" description="Histidine kinase/HSP90-like ATPase" evidence="1">
    <location>
        <begin position="12"/>
        <end position="112"/>
    </location>
</feature>
<evidence type="ECO:0000313" key="2">
    <source>
        <dbReference type="EMBL" id="KKL80616.1"/>
    </source>
</evidence>
<evidence type="ECO:0000259" key="1">
    <source>
        <dbReference type="Pfam" id="PF02518"/>
    </source>
</evidence>
<sequence>YDNRAINGFIVALSEVCQNIIEHSENTGFVGIQKYHFQNMDKNVVKIAVMDLGIGFKNSLKTRFDIRDDIDAIGRALLHGASRYSDTGRGHGLASVRRFIKQWNGKISIRSGTASLSIIPKWAWGNEKEQNLTHFPGAQINLLLPEI</sequence>
<comment type="caution">
    <text evidence="2">The sequence shown here is derived from an EMBL/GenBank/DDBJ whole genome shotgun (WGS) entry which is preliminary data.</text>
</comment>
<dbReference type="InterPro" id="IPR003594">
    <property type="entry name" value="HATPase_dom"/>
</dbReference>